<sequence length="934" mass="102605">MYDVRPDHLECSTHPESHCENEVSNPEYSSDKRRKEFSQGQQRAPKKGLLCRLAFCNRYAATGLSFACSLKKSFDLLPPLSYNCCPSLPLVCAGSHDQHQGPEGSQLTSSCTKRIGHVISSHFVQVVPCTRSCAGNSRASSASRVSSALILRRVKRALAGLEESVRRFVAYFHICQAGPCKGAGLADNRLRGVIRRQQPTRFYMQDVRKLNAQTAGVLSRQYHRFPKDNEQRINDSDETLKGAGNLGTLHHLLQTTASRRKPDCGHRSLTSSLSLTLAKVSRPQSVNKGHRLKCTVPYNAIPNNTDKLRQPQESSQWSARYKVSPVLGCWTSSEHVNRLAQPIEHVRAGRERHVSTEIPALLGGNPARQSSSSVVSIAGCLRTAHSHGAKRKQLLPSVGHTDGLDVPFLLPRLTKRNASEIKIALVFTTDGVSDMSFKGDRTLPSDALRSVSEAVSKSLAKYGKSHQRDTAPHSGPRWCSGLTTRLPAGRTWFDSSAIAAPGFPTSCRAIPLVGWVVFSGISRFPQPSHHGAAPYVPRFNLFGSQDLDVKSRPNLSAPGKYAETQKNALQTCCALLQFRTRVRPPGELFFSAERRVFVSPISGVRACGRRVLSQLRWELCSTHNNPIAPTRRVGTTKYEQRRMKIKIAVDVSPAKSQPHKIGSKLGWTPLSTLEIIVYAHWLLTLLLPAYNWLAVKRGVSKELSSNHNSRRKEQASCGDGAFKGDGGLVRETGSPVEETSRTSLWEGEGVVNEELGGGIRGRVGAMSLIRGLRPRRACKHAGNPLPLFYLLSPDARVSVPSRSGSEILAVCLECLVSPGPCCQLGRFRTETAHWLRQRNKCCIDISTAHIIKCWATVLSLLASNQGDPGSIPGRVTPDFRMWESCRTMPLVGGFSRGSPVSPALSFRRCSILTSITLIASQDLDVKSRPNLFTQ</sequence>
<proteinExistence type="predicted"/>
<evidence type="ECO:0000313" key="3">
    <source>
        <dbReference type="Proteomes" id="UP001159363"/>
    </source>
</evidence>
<gene>
    <name evidence="2" type="ORF">PR048_032716</name>
</gene>
<feature type="region of interest" description="Disordered" evidence="1">
    <location>
        <begin position="703"/>
        <end position="743"/>
    </location>
</feature>
<feature type="region of interest" description="Disordered" evidence="1">
    <location>
        <begin position="12"/>
        <end position="41"/>
    </location>
</feature>
<organism evidence="2 3">
    <name type="scientific">Dryococelus australis</name>
    <dbReference type="NCBI Taxonomy" id="614101"/>
    <lineage>
        <taxon>Eukaryota</taxon>
        <taxon>Metazoa</taxon>
        <taxon>Ecdysozoa</taxon>
        <taxon>Arthropoda</taxon>
        <taxon>Hexapoda</taxon>
        <taxon>Insecta</taxon>
        <taxon>Pterygota</taxon>
        <taxon>Neoptera</taxon>
        <taxon>Polyneoptera</taxon>
        <taxon>Phasmatodea</taxon>
        <taxon>Verophasmatodea</taxon>
        <taxon>Anareolatae</taxon>
        <taxon>Phasmatidae</taxon>
        <taxon>Eurycanthinae</taxon>
        <taxon>Dryococelus</taxon>
    </lineage>
</organism>
<protein>
    <submittedName>
        <fullName evidence="2">Uncharacterized protein</fullName>
    </submittedName>
</protein>
<feature type="compositionally biased region" description="Basic and acidic residues" evidence="1">
    <location>
        <begin position="12"/>
        <end position="21"/>
    </location>
</feature>
<comment type="caution">
    <text evidence="2">The sequence shown here is derived from an EMBL/GenBank/DDBJ whole genome shotgun (WGS) entry which is preliminary data.</text>
</comment>
<accession>A0ABQ9G301</accession>
<dbReference type="EMBL" id="JARBHB010000016">
    <property type="protein sequence ID" value="KAJ8866855.1"/>
    <property type="molecule type" value="Genomic_DNA"/>
</dbReference>
<evidence type="ECO:0000256" key="1">
    <source>
        <dbReference type="SAM" id="MobiDB-lite"/>
    </source>
</evidence>
<evidence type="ECO:0000313" key="2">
    <source>
        <dbReference type="EMBL" id="KAJ8866855.1"/>
    </source>
</evidence>
<dbReference type="Proteomes" id="UP001159363">
    <property type="component" value="Chromosome 15"/>
</dbReference>
<keyword evidence="3" id="KW-1185">Reference proteome</keyword>
<reference evidence="2 3" key="1">
    <citation type="submission" date="2023-02" db="EMBL/GenBank/DDBJ databases">
        <title>LHISI_Scaffold_Assembly.</title>
        <authorList>
            <person name="Stuart O.P."/>
            <person name="Cleave R."/>
            <person name="Magrath M.J.L."/>
            <person name="Mikheyev A.S."/>
        </authorList>
    </citation>
    <scope>NUCLEOTIDE SEQUENCE [LARGE SCALE GENOMIC DNA]</scope>
    <source>
        <strain evidence="2">Daus_M_001</strain>
        <tissue evidence="2">Leg muscle</tissue>
    </source>
</reference>
<name>A0ABQ9G301_9NEOP</name>